<feature type="region of interest" description="Disordered" evidence="1">
    <location>
        <begin position="336"/>
        <end position="359"/>
    </location>
</feature>
<reference evidence="2 3" key="1">
    <citation type="journal article" date="2022" name="Nat. Plants">
        <title>Genomes of leafy and leafless Platanthera orchids illuminate the evolution of mycoheterotrophy.</title>
        <authorList>
            <person name="Li M.H."/>
            <person name="Liu K.W."/>
            <person name="Li Z."/>
            <person name="Lu H.C."/>
            <person name="Ye Q.L."/>
            <person name="Zhang D."/>
            <person name="Wang J.Y."/>
            <person name="Li Y.F."/>
            <person name="Zhong Z.M."/>
            <person name="Liu X."/>
            <person name="Yu X."/>
            <person name="Liu D.K."/>
            <person name="Tu X.D."/>
            <person name="Liu B."/>
            <person name="Hao Y."/>
            <person name="Liao X.Y."/>
            <person name="Jiang Y.T."/>
            <person name="Sun W.H."/>
            <person name="Chen J."/>
            <person name="Chen Y.Q."/>
            <person name="Ai Y."/>
            <person name="Zhai J.W."/>
            <person name="Wu S.S."/>
            <person name="Zhou Z."/>
            <person name="Hsiao Y.Y."/>
            <person name="Wu W.L."/>
            <person name="Chen Y.Y."/>
            <person name="Lin Y.F."/>
            <person name="Hsu J.L."/>
            <person name="Li C.Y."/>
            <person name="Wang Z.W."/>
            <person name="Zhao X."/>
            <person name="Zhong W.Y."/>
            <person name="Ma X.K."/>
            <person name="Ma L."/>
            <person name="Huang J."/>
            <person name="Chen G.Z."/>
            <person name="Huang M.Z."/>
            <person name="Huang L."/>
            <person name="Peng D.H."/>
            <person name="Luo Y.B."/>
            <person name="Zou S.Q."/>
            <person name="Chen S.P."/>
            <person name="Lan S."/>
            <person name="Tsai W.C."/>
            <person name="Van de Peer Y."/>
            <person name="Liu Z.J."/>
        </authorList>
    </citation>
    <scope>NUCLEOTIDE SEQUENCE [LARGE SCALE GENOMIC DNA]</scope>
    <source>
        <strain evidence="2">Lor288</strain>
    </source>
</reference>
<name>A0ABR2LM68_9ASPA</name>
<gene>
    <name evidence="2" type="ORF">KSP40_PGU006960</name>
</gene>
<evidence type="ECO:0000313" key="2">
    <source>
        <dbReference type="EMBL" id="KAK8945422.1"/>
    </source>
</evidence>
<proteinExistence type="predicted"/>
<comment type="caution">
    <text evidence="2">The sequence shown here is derived from an EMBL/GenBank/DDBJ whole genome shotgun (WGS) entry which is preliminary data.</text>
</comment>
<evidence type="ECO:0000256" key="1">
    <source>
        <dbReference type="SAM" id="MobiDB-lite"/>
    </source>
</evidence>
<dbReference type="Proteomes" id="UP001412067">
    <property type="component" value="Unassembled WGS sequence"/>
</dbReference>
<accession>A0ABR2LM68</accession>
<evidence type="ECO:0000313" key="3">
    <source>
        <dbReference type="Proteomes" id="UP001412067"/>
    </source>
</evidence>
<dbReference type="EMBL" id="JBBWWR010000017">
    <property type="protein sequence ID" value="KAK8945422.1"/>
    <property type="molecule type" value="Genomic_DNA"/>
</dbReference>
<dbReference type="PANTHER" id="PTHR26312">
    <property type="entry name" value="TETRATRICOPEPTIDE REPEAT PROTEIN 5"/>
    <property type="match status" value="1"/>
</dbReference>
<protein>
    <submittedName>
        <fullName evidence="2">Uncharacterized protein</fullName>
    </submittedName>
</protein>
<keyword evidence="3" id="KW-1185">Reference proteome</keyword>
<dbReference type="PANTHER" id="PTHR26312:SF123">
    <property type="entry name" value="TETRATRICOPEPTIDE REPEAT (TPR)-LIKE SUPERFAMILY PROTEIN"/>
    <property type="match status" value="1"/>
</dbReference>
<sequence>MKRARSEEKIGQSLNRKVEHVQSDEGWRGLEVRLEAYMKEEVAGLKNFCEAWFKTLQNECKPSSSSVPITQLSQPTSTLEYIIVPKTQMSSPEVIRVSPSRVKKVICKRALNIHETDPKYPGRLLLTERARESVDFVLSKFVDRFSDSLRGSRISGLGGLPPGRWCFLGAGWIRVRCLLCGLYGACRCSTWIERAGCERLKGECFDSYSLTRNGERKIDDILAMFDRVVAVVNAWVKPLFVEDRLTSIIRLSIKVDEVLWRDLNSEEEPELSASLFFTMRAAILTRTGSISAFSEISARSPRSPTGVNDAGVPFLRRRRSMGLSLDIKQKIDSPLLSAKPNTPRRVRSEADLTISTPPSPYGTSWLPPARFTEVEKDDLVAVTEVDFSGGGKGSGANTVAGSGGDGRERGDRGLGSYYLEMLKADPGNSLLLRNYGRFLHEVEGDLQKADYYYSRAILATPDDGELLSLYGRYVMGSYAHFLWEAEEEDEEVVRVSSSPPLVEAI</sequence>
<organism evidence="2 3">
    <name type="scientific">Platanthera guangdongensis</name>
    <dbReference type="NCBI Taxonomy" id="2320717"/>
    <lineage>
        <taxon>Eukaryota</taxon>
        <taxon>Viridiplantae</taxon>
        <taxon>Streptophyta</taxon>
        <taxon>Embryophyta</taxon>
        <taxon>Tracheophyta</taxon>
        <taxon>Spermatophyta</taxon>
        <taxon>Magnoliopsida</taxon>
        <taxon>Liliopsida</taxon>
        <taxon>Asparagales</taxon>
        <taxon>Orchidaceae</taxon>
        <taxon>Orchidoideae</taxon>
        <taxon>Orchideae</taxon>
        <taxon>Orchidinae</taxon>
        <taxon>Platanthera</taxon>
    </lineage>
</organism>